<dbReference type="EMBL" id="AFLV02000029">
    <property type="protein sequence ID" value="EKR64980.1"/>
    <property type="molecule type" value="Genomic_DNA"/>
</dbReference>
<dbReference type="PANTHER" id="PTHR43032">
    <property type="entry name" value="PROTEIN-METHIONINE-SULFOXIDE REDUCTASE"/>
    <property type="match status" value="1"/>
</dbReference>
<dbReference type="PANTHER" id="PTHR43032:SF4">
    <property type="entry name" value="OXIDOREDUCTASE MOLYBDOPTERIN-BINDING DOMAIN-CONTAINING PROTEIN"/>
    <property type="match status" value="1"/>
</dbReference>
<evidence type="ECO:0000313" key="2">
    <source>
        <dbReference type="Proteomes" id="UP000001338"/>
    </source>
</evidence>
<proteinExistence type="predicted"/>
<reference evidence="1 2" key="1">
    <citation type="submission" date="2012-10" db="EMBL/GenBank/DDBJ databases">
        <authorList>
            <person name="Harkins D.M."/>
            <person name="Durkin A.S."/>
            <person name="Brinkac L.M."/>
            <person name="Haft D.H."/>
            <person name="Selengut J.D."/>
            <person name="Sanka R."/>
            <person name="DePew J."/>
            <person name="Purushe J."/>
            <person name="Whelen A.C."/>
            <person name="Vinetz J.M."/>
            <person name="Sutton G.G."/>
            <person name="Nierman W.C."/>
            <person name="Fouts D.E."/>
        </authorList>
    </citation>
    <scope>NUCLEOTIDE SEQUENCE [LARGE SCALE GENOMIC DNA]</scope>
    <source>
        <strain evidence="1 2">2006001853</strain>
    </source>
</reference>
<accession>A0A828Z3U4</accession>
<protein>
    <recommendedName>
        <fullName evidence="3">RHS repeat protein</fullName>
    </recommendedName>
</protein>
<sequence>MGLKTILCITFFAFNLLTGAESPVREAEPPYPLIPNSYSLETYDANGNLTRQRDNAKDLTKRIQVDSQDRITQIQDGNNAILGSYWYDERWI</sequence>
<name>A0A828Z3U4_9LEPT</name>
<dbReference type="Proteomes" id="UP000001338">
    <property type="component" value="Unassembled WGS sequence"/>
</dbReference>
<evidence type="ECO:0000313" key="1">
    <source>
        <dbReference type="EMBL" id="EKR64980.1"/>
    </source>
</evidence>
<comment type="caution">
    <text evidence="1">The sequence shown here is derived from an EMBL/GenBank/DDBJ whole genome shotgun (WGS) entry which is preliminary data.</text>
</comment>
<organism evidence="1 2">
    <name type="scientific">Leptospira weilii str. 2006001853</name>
    <dbReference type="NCBI Taxonomy" id="1001589"/>
    <lineage>
        <taxon>Bacteria</taxon>
        <taxon>Pseudomonadati</taxon>
        <taxon>Spirochaetota</taxon>
        <taxon>Spirochaetia</taxon>
        <taxon>Leptospirales</taxon>
        <taxon>Leptospiraceae</taxon>
        <taxon>Leptospira</taxon>
    </lineage>
</organism>
<gene>
    <name evidence="1" type="ORF">LEP1GSC036_2296</name>
</gene>
<evidence type="ECO:0008006" key="3">
    <source>
        <dbReference type="Google" id="ProtNLM"/>
    </source>
</evidence>
<dbReference type="AlphaFoldDB" id="A0A828Z3U4"/>